<dbReference type="EMBL" id="MLAK01000850">
    <property type="protein sequence ID" value="OHT02828.1"/>
    <property type="molecule type" value="Genomic_DNA"/>
</dbReference>
<evidence type="ECO:0000313" key="3">
    <source>
        <dbReference type="EMBL" id="OHT02828.1"/>
    </source>
</evidence>
<dbReference type="GO" id="GO:0005085">
    <property type="term" value="F:guanyl-nucleotide exchange factor activity"/>
    <property type="evidence" value="ECO:0007669"/>
    <property type="project" value="InterPro"/>
</dbReference>
<dbReference type="Gene3D" id="1.20.900.10">
    <property type="entry name" value="Dbl homology (DH) domain"/>
    <property type="match status" value="1"/>
</dbReference>
<gene>
    <name evidence="3" type="ORF">TRFO_29891</name>
</gene>
<name>A0A1J4JZ72_9EUKA</name>
<dbReference type="InterPro" id="IPR000219">
    <property type="entry name" value="DH_dom"/>
</dbReference>
<feature type="domain" description="DH" evidence="2">
    <location>
        <begin position="4"/>
        <end position="183"/>
    </location>
</feature>
<dbReference type="SUPFAM" id="SSF48065">
    <property type="entry name" value="DBL homology domain (DH-domain)"/>
    <property type="match status" value="1"/>
</dbReference>
<sequence>MLEKRRLAIDELIESETKYRDYLQVFLDVYRTKLEKYIDKYTNSLFFGNVELLIVLSQNYSLLFNEEYKKGPADAEIWKCFINTPQTIKIFVPYITNYNEALSQYNILVATNRKIKKIVAEIEDEDVTHQFSSLVVMPVQRMPRYVLLLREIYKCTPEWHPDHSHLSETIEKLNHAAQEADKKCQEAKSRFKLIEFEKSITDCPKLISPSRRFLESYDLGDKMIVHVLNDMVLYVIGKKMKSVFDLRKVTSVENVNGNLQFTSKDKKVTSVKTGDKTGEIVGLIKQQMYELEQLRIRTQDES</sequence>
<accession>A0A1J4JZ72</accession>
<dbReference type="VEuPathDB" id="TrichDB:TRFO_29891"/>
<dbReference type="InterPro" id="IPR035899">
    <property type="entry name" value="DBL_dom_sf"/>
</dbReference>
<dbReference type="PROSITE" id="PS50010">
    <property type="entry name" value="DH_2"/>
    <property type="match status" value="1"/>
</dbReference>
<protein>
    <recommendedName>
        <fullName evidence="2">DH domain-containing protein</fullName>
    </recommendedName>
</protein>
<dbReference type="InterPro" id="IPR051092">
    <property type="entry name" value="FYVE_RhoGEF_PH"/>
</dbReference>
<reference evidence="3" key="1">
    <citation type="submission" date="2016-10" db="EMBL/GenBank/DDBJ databases">
        <authorList>
            <person name="Benchimol M."/>
            <person name="Almeida L.G."/>
            <person name="Vasconcelos A.T."/>
            <person name="Perreira-Neves A."/>
            <person name="Rosa I.A."/>
            <person name="Tasca T."/>
            <person name="Bogo M.R."/>
            <person name="de Souza W."/>
        </authorList>
    </citation>
    <scope>NUCLEOTIDE SEQUENCE [LARGE SCALE GENOMIC DNA]</scope>
    <source>
        <strain evidence="3">K</strain>
    </source>
</reference>
<dbReference type="PANTHER" id="PTHR12673">
    <property type="entry name" value="FACIOGENITAL DYSPLASIA PROTEIN"/>
    <property type="match status" value="1"/>
</dbReference>
<dbReference type="GeneID" id="94841738"/>
<dbReference type="Pfam" id="PF00621">
    <property type="entry name" value="RhoGEF"/>
    <property type="match status" value="1"/>
</dbReference>
<comment type="caution">
    <text evidence="3">The sequence shown here is derived from an EMBL/GenBank/DDBJ whole genome shotgun (WGS) entry which is preliminary data.</text>
</comment>
<dbReference type="PANTHER" id="PTHR12673:SF159">
    <property type="entry name" value="LD03170P"/>
    <property type="match status" value="1"/>
</dbReference>
<feature type="coiled-coil region" evidence="1">
    <location>
        <begin position="163"/>
        <end position="190"/>
    </location>
</feature>
<dbReference type="OrthoDB" id="660555at2759"/>
<dbReference type="Proteomes" id="UP000179807">
    <property type="component" value="Unassembled WGS sequence"/>
</dbReference>
<proteinExistence type="predicted"/>
<dbReference type="RefSeq" id="XP_068355964.1">
    <property type="nucleotide sequence ID" value="XM_068507034.1"/>
</dbReference>
<evidence type="ECO:0000313" key="4">
    <source>
        <dbReference type="Proteomes" id="UP000179807"/>
    </source>
</evidence>
<evidence type="ECO:0000259" key="2">
    <source>
        <dbReference type="PROSITE" id="PS50010"/>
    </source>
</evidence>
<evidence type="ECO:0000256" key="1">
    <source>
        <dbReference type="SAM" id="Coils"/>
    </source>
</evidence>
<organism evidence="3 4">
    <name type="scientific">Tritrichomonas foetus</name>
    <dbReference type="NCBI Taxonomy" id="1144522"/>
    <lineage>
        <taxon>Eukaryota</taxon>
        <taxon>Metamonada</taxon>
        <taxon>Parabasalia</taxon>
        <taxon>Tritrichomonadida</taxon>
        <taxon>Tritrichomonadidae</taxon>
        <taxon>Tritrichomonas</taxon>
    </lineage>
</organism>
<keyword evidence="4" id="KW-1185">Reference proteome</keyword>
<dbReference type="GO" id="GO:0005737">
    <property type="term" value="C:cytoplasm"/>
    <property type="evidence" value="ECO:0007669"/>
    <property type="project" value="TreeGrafter"/>
</dbReference>
<dbReference type="AlphaFoldDB" id="A0A1J4JZ72"/>
<dbReference type="SMART" id="SM00325">
    <property type="entry name" value="RhoGEF"/>
    <property type="match status" value="1"/>
</dbReference>
<keyword evidence="1" id="KW-0175">Coiled coil</keyword>